<dbReference type="GO" id="GO:0006402">
    <property type="term" value="P:mRNA catabolic process"/>
    <property type="evidence" value="ECO:0007669"/>
    <property type="project" value="TreeGrafter"/>
</dbReference>
<dbReference type="Gene3D" id="2.30.30.110">
    <property type="match status" value="1"/>
</dbReference>
<keyword evidence="2" id="KW-1277">Toxin-antitoxin system</keyword>
<protein>
    <submittedName>
        <fullName evidence="3">Type II toxin-antitoxin system PemK/MazF family toxin</fullName>
    </submittedName>
</protein>
<organism evidence="3 4">
    <name type="scientific">Candidatus Companilactobacillus pullicola</name>
    <dbReference type="NCBI Taxonomy" id="2838523"/>
    <lineage>
        <taxon>Bacteria</taxon>
        <taxon>Bacillati</taxon>
        <taxon>Bacillota</taxon>
        <taxon>Bacilli</taxon>
        <taxon>Lactobacillales</taxon>
        <taxon>Lactobacillaceae</taxon>
        <taxon>Companilactobacillus</taxon>
    </lineage>
</organism>
<dbReference type="Pfam" id="PF02452">
    <property type="entry name" value="PemK_toxin"/>
    <property type="match status" value="1"/>
</dbReference>
<dbReference type="GO" id="GO:0004521">
    <property type="term" value="F:RNA endonuclease activity"/>
    <property type="evidence" value="ECO:0007669"/>
    <property type="project" value="TreeGrafter"/>
</dbReference>
<sequence length="128" mass="14781">MKNLPISQREKRKLTKYIPERQDVVWLDFDPSSGEEIKKRRPALVLSNRGYSELTKLVLVCPITHAKKNQLKKTGLLIPLAGISEIDGYINPLQLHTFDYQSRNISKISELDDSTFFDVIRIVRDIVD</sequence>
<dbReference type="EMBL" id="DXCM01000007">
    <property type="protein sequence ID" value="HIY91435.1"/>
    <property type="molecule type" value="Genomic_DNA"/>
</dbReference>
<reference evidence="3" key="1">
    <citation type="journal article" date="2021" name="PeerJ">
        <title>Extensive microbial diversity within the chicken gut microbiome revealed by metagenomics and culture.</title>
        <authorList>
            <person name="Gilroy R."/>
            <person name="Ravi A."/>
            <person name="Getino M."/>
            <person name="Pursley I."/>
            <person name="Horton D.L."/>
            <person name="Alikhan N.F."/>
            <person name="Baker D."/>
            <person name="Gharbi K."/>
            <person name="Hall N."/>
            <person name="Watson M."/>
            <person name="Adriaenssens E.M."/>
            <person name="Foster-Nyarko E."/>
            <person name="Jarju S."/>
            <person name="Secka A."/>
            <person name="Antonio M."/>
            <person name="Oren A."/>
            <person name="Chaudhuri R.R."/>
            <person name="La Ragione R."/>
            <person name="Hildebrand F."/>
            <person name="Pallen M.J."/>
        </authorList>
    </citation>
    <scope>NUCLEOTIDE SEQUENCE</scope>
    <source>
        <strain evidence="3">3204</strain>
    </source>
</reference>
<name>A0A9D1ZKW2_9LACO</name>
<gene>
    <name evidence="3" type="ORF">H9820_00640</name>
</gene>
<dbReference type="GO" id="GO:0016075">
    <property type="term" value="P:rRNA catabolic process"/>
    <property type="evidence" value="ECO:0007669"/>
    <property type="project" value="TreeGrafter"/>
</dbReference>
<accession>A0A9D1ZKW2</accession>
<dbReference type="PANTHER" id="PTHR33988">
    <property type="entry name" value="ENDORIBONUCLEASE MAZF-RELATED"/>
    <property type="match status" value="1"/>
</dbReference>
<comment type="similarity">
    <text evidence="1">Belongs to the PemK/MazF family.</text>
</comment>
<evidence type="ECO:0000256" key="1">
    <source>
        <dbReference type="ARBA" id="ARBA00007521"/>
    </source>
</evidence>
<dbReference type="AlphaFoldDB" id="A0A9D1ZKW2"/>
<dbReference type="Proteomes" id="UP000824013">
    <property type="component" value="Unassembled WGS sequence"/>
</dbReference>
<evidence type="ECO:0000313" key="4">
    <source>
        <dbReference type="Proteomes" id="UP000824013"/>
    </source>
</evidence>
<dbReference type="PANTHER" id="PTHR33988:SF3">
    <property type="entry name" value="ENDORIBONUCLEASE TOXIN CHPB-RELATED"/>
    <property type="match status" value="1"/>
</dbReference>
<evidence type="ECO:0000256" key="2">
    <source>
        <dbReference type="ARBA" id="ARBA00022649"/>
    </source>
</evidence>
<dbReference type="GO" id="GO:0003677">
    <property type="term" value="F:DNA binding"/>
    <property type="evidence" value="ECO:0007669"/>
    <property type="project" value="InterPro"/>
</dbReference>
<dbReference type="SUPFAM" id="SSF50118">
    <property type="entry name" value="Cell growth inhibitor/plasmid maintenance toxic component"/>
    <property type="match status" value="1"/>
</dbReference>
<evidence type="ECO:0000313" key="3">
    <source>
        <dbReference type="EMBL" id="HIY91435.1"/>
    </source>
</evidence>
<comment type="caution">
    <text evidence="3">The sequence shown here is derived from an EMBL/GenBank/DDBJ whole genome shotgun (WGS) entry which is preliminary data.</text>
</comment>
<proteinExistence type="inferred from homology"/>
<reference evidence="3" key="2">
    <citation type="submission" date="2021-04" db="EMBL/GenBank/DDBJ databases">
        <authorList>
            <person name="Gilroy R."/>
        </authorList>
    </citation>
    <scope>NUCLEOTIDE SEQUENCE</scope>
    <source>
        <strain evidence="3">3204</strain>
    </source>
</reference>
<dbReference type="InterPro" id="IPR003477">
    <property type="entry name" value="PemK-like"/>
</dbReference>
<dbReference type="InterPro" id="IPR011067">
    <property type="entry name" value="Plasmid_toxin/cell-grow_inhib"/>
</dbReference>